<feature type="domain" description="AAA" evidence="9">
    <location>
        <begin position="30"/>
        <end position="187"/>
    </location>
</feature>
<gene>
    <name evidence="10" type="ORF">ACJDU8_03580</name>
</gene>
<dbReference type="PANTHER" id="PTHR32309:SF13">
    <property type="entry name" value="FERRIC ENTEROBACTIN TRANSPORT PROTEIN FEPE"/>
    <property type="match status" value="1"/>
</dbReference>
<name>A0ABW8SH49_9CLOT</name>
<dbReference type="CDD" id="cd05387">
    <property type="entry name" value="BY-kinase"/>
    <property type="match status" value="1"/>
</dbReference>
<organism evidence="10 11">
    <name type="scientific">Candidatus Clostridium eludens</name>
    <dbReference type="NCBI Taxonomy" id="3381663"/>
    <lineage>
        <taxon>Bacteria</taxon>
        <taxon>Bacillati</taxon>
        <taxon>Bacillota</taxon>
        <taxon>Clostridia</taxon>
        <taxon>Eubacteriales</taxon>
        <taxon>Clostridiaceae</taxon>
        <taxon>Clostridium</taxon>
    </lineage>
</organism>
<accession>A0ABW8SH49</accession>
<keyword evidence="6" id="KW-0067">ATP-binding</keyword>
<dbReference type="PANTHER" id="PTHR32309">
    <property type="entry name" value="TYROSINE-PROTEIN KINASE"/>
    <property type="match status" value="1"/>
</dbReference>
<dbReference type="RefSeq" id="WP_406790782.1">
    <property type="nucleotide sequence ID" value="NZ_JBJHZX010000004.1"/>
</dbReference>
<dbReference type="EMBL" id="JBJHZX010000004">
    <property type="protein sequence ID" value="MFL0194656.1"/>
    <property type="molecule type" value="Genomic_DNA"/>
</dbReference>
<evidence type="ECO:0000313" key="10">
    <source>
        <dbReference type="EMBL" id="MFL0194656.1"/>
    </source>
</evidence>
<keyword evidence="11" id="KW-1185">Reference proteome</keyword>
<keyword evidence="5 10" id="KW-0418">Kinase</keyword>
<dbReference type="InterPro" id="IPR027417">
    <property type="entry name" value="P-loop_NTPase"/>
</dbReference>
<evidence type="ECO:0000256" key="5">
    <source>
        <dbReference type="ARBA" id="ARBA00022777"/>
    </source>
</evidence>
<keyword evidence="4" id="KW-0547">Nucleotide-binding</keyword>
<evidence type="ECO:0000256" key="7">
    <source>
        <dbReference type="ARBA" id="ARBA00023137"/>
    </source>
</evidence>
<evidence type="ECO:0000256" key="6">
    <source>
        <dbReference type="ARBA" id="ARBA00022840"/>
    </source>
</evidence>
<evidence type="ECO:0000313" key="11">
    <source>
        <dbReference type="Proteomes" id="UP001623660"/>
    </source>
</evidence>
<evidence type="ECO:0000256" key="3">
    <source>
        <dbReference type="ARBA" id="ARBA00022679"/>
    </source>
</evidence>
<dbReference type="InterPro" id="IPR025669">
    <property type="entry name" value="AAA_dom"/>
</dbReference>
<dbReference type="InterPro" id="IPR005702">
    <property type="entry name" value="Wzc-like_C"/>
</dbReference>
<evidence type="ECO:0000256" key="1">
    <source>
        <dbReference type="ARBA" id="ARBA00007316"/>
    </source>
</evidence>
<protein>
    <recommendedName>
        <fullName evidence="2">non-specific protein-tyrosine kinase</fullName>
        <ecNumber evidence="2">2.7.10.2</ecNumber>
    </recommendedName>
</protein>
<sequence length="253" mass="28558">MKKDNRRNHVMEKYRILRNIMENHNKDNIKCISITSNSDNEGKTTVAKNLAMSLAIYGRKTLFLDCSLGDNTRIESFDADSTRGLIGILRDIGKLKTQQLDREKTNEVSLKSYIKETKYEYLSIASLGEYNLDSYSLIFKTEYLKVVMKILKKKFDYIIIDAPSFSNLSYTQIITGATDGCLFVLKEGANAVTEGGAIKDKINTVGCRILGCVLNKEKDSTKLFGDKNNSFVDVKYPGRKKKVIMEKGAEIEA</sequence>
<dbReference type="Gene3D" id="3.40.50.300">
    <property type="entry name" value="P-loop containing nucleotide triphosphate hydrolases"/>
    <property type="match status" value="1"/>
</dbReference>
<evidence type="ECO:0000256" key="4">
    <source>
        <dbReference type="ARBA" id="ARBA00022741"/>
    </source>
</evidence>
<evidence type="ECO:0000259" key="9">
    <source>
        <dbReference type="Pfam" id="PF13614"/>
    </source>
</evidence>
<reference evidence="10 11" key="1">
    <citation type="submission" date="2024-11" db="EMBL/GenBank/DDBJ databases">
        <authorList>
            <person name="Heng Y.C."/>
            <person name="Lim A.C.H."/>
            <person name="Lee J.K.Y."/>
            <person name="Kittelmann S."/>
        </authorList>
    </citation>
    <scope>NUCLEOTIDE SEQUENCE [LARGE SCALE GENOMIC DNA]</scope>
    <source>
        <strain evidence="10 11">WILCCON 0269</strain>
    </source>
</reference>
<dbReference type="Pfam" id="PF13614">
    <property type="entry name" value="AAA_31"/>
    <property type="match status" value="1"/>
</dbReference>
<proteinExistence type="inferred from homology"/>
<dbReference type="InterPro" id="IPR050445">
    <property type="entry name" value="Bact_polysacc_biosynth/exp"/>
</dbReference>
<dbReference type="SUPFAM" id="SSF52540">
    <property type="entry name" value="P-loop containing nucleoside triphosphate hydrolases"/>
    <property type="match status" value="1"/>
</dbReference>
<keyword evidence="3 10" id="KW-0808">Transferase</keyword>
<keyword evidence="7" id="KW-0829">Tyrosine-protein kinase</keyword>
<evidence type="ECO:0000256" key="8">
    <source>
        <dbReference type="ARBA" id="ARBA00051245"/>
    </source>
</evidence>
<comment type="catalytic activity">
    <reaction evidence="8">
        <text>L-tyrosyl-[protein] + ATP = O-phospho-L-tyrosyl-[protein] + ADP + H(+)</text>
        <dbReference type="Rhea" id="RHEA:10596"/>
        <dbReference type="Rhea" id="RHEA-COMP:10136"/>
        <dbReference type="Rhea" id="RHEA-COMP:20101"/>
        <dbReference type="ChEBI" id="CHEBI:15378"/>
        <dbReference type="ChEBI" id="CHEBI:30616"/>
        <dbReference type="ChEBI" id="CHEBI:46858"/>
        <dbReference type="ChEBI" id="CHEBI:61978"/>
        <dbReference type="ChEBI" id="CHEBI:456216"/>
        <dbReference type="EC" id="2.7.10.2"/>
    </reaction>
</comment>
<evidence type="ECO:0000256" key="2">
    <source>
        <dbReference type="ARBA" id="ARBA00011903"/>
    </source>
</evidence>
<comment type="similarity">
    <text evidence="1">Belongs to the CpsD/CapB family.</text>
</comment>
<dbReference type="Proteomes" id="UP001623660">
    <property type="component" value="Unassembled WGS sequence"/>
</dbReference>
<dbReference type="GO" id="GO:0004715">
    <property type="term" value="F:non-membrane spanning protein tyrosine kinase activity"/>
    <property type="evidence" value="ECO:0007669"/>
    <property type="project" value="UniProtKB-EC"/>
</dbReference>
<comment type="caution">
    <text evidence="10">The sequence shown here is derived from an EMBL/GenBank/DDBJ whole genome shotgun (WGS) entry which is preliminary data.</text>
</comment>
<dbReference type="EC" id="2.7.10.2" evidence="2"/>